<dbReference type="Proteomes" id="UP000031967">
    <property type="component" value="Unassembled WGS sequence"/>
</dbReference>
<name>A0ABR5AEC1_9BACL</name>
<dbReference type="InterPro" id="IPR019897">
    <property type="entry name" value="RidA_CS"/>
</dbReference>
<dbReference type="SUPFAM" id="SSF55298">
    <property type="entry name" value="YjgF-like"/>
    <property type="match status" value="1"/>
</dbReference>
<dbReference type="InterPro" id="IPR006056">
    <property type="entry name" value="RidA"/>
</dbReference>
<dbReference type="InterPro" id="IPR035959">
    <property type="entry name" value="RutC-like_sf"/>
</dbReference>
<organism evidence="2 3">
    <name type="scientific">Gordoniibacillus kamchatkensis</name>
    <dbReference type="NCBI Taxonomy" id="1590651"/>
    <lineage>
        <taxon>Bacteria</taxon>
        <taxon>Bacillati</taxon>
        <taxon>Bacillota</taxon>
        <taxon>Bacilli</taxon>
        <taxon>Bacillales</taxon>
        <taxon>Paenibacillaceae</taxon>
        <taxon>Gordoniibacillus</taxon>
    </lineage>
</organism>
<sequence length="125" mass="13506">MNLELIATTKAPAAIGPYSQAVKFGNLLFTSGQIPLDASGNLVEGGIKEQSHQVFRNLQAVLEEAGSSLDRVVKATVFLKDMAMFAELNDIYAAYFGSHKPARSTVEVARLPRDVLVEIELIATV</sequence>
<reference evidence="2 3" key="1">
    <citation type="submission" date="2014-12" db="EMBL/GenBank/DDBJ databases">
        <title>Draft genome sequence of Paenibacillus kamchatkensis strain B-2647.</title>
        <authorList>
            <person name="Karlyshev A.V."/>
            <person name="Kudryashova E.B."/>
        </authorList>
    </citation>
    <scope>NUCLEOTIDE SEQUENCE [LARGE SCALE GENOMIC DNA]</scope>
    <source>
        <strain evidence="2 3">VKM B-2647</strain>
    </source>
</reference>
<proteinExistence type="inferred from homology"/>
<accession>A0ABR5AEC1</accession>
<protein>
    <submittedName>
        <fullName evidence="2">Deaminase</fullName>
    </submittedName>
</protein>
<dbReference type="InterPro" id="IPR006175">
    <property type="entry name" value="YjgF/YER057c/UK114"/>
</dbReference>
<dbReference type="Gene3D" id="3.30.1330.40">
    <property type="entry name" value="RutC-like"/>
    <property type="match status" value="1"/>
</dbReference>
<dbReference type="RefSeq" id="WP_041049337.1">
    <property type="nucleotide sequence ID" value="NZ_JXAK01000038.1"/>
</dbReference>
<evidence type="ECO:0000313" key="2">
    <source>
        <dbReference type="EMBL" id="KIL39404.1"/>
    </source>
</evidence>
<dbReference type="PANTHER" id="PTHR11803:SF39">
    <property type="entry name" value="2-IMINOBUTANOATE_2-IMINOPROPANOATE DEAMINASE"/>
    <property type="match status" value="1"/>
</dbReference>
<dbReference type="NCBIfam" id="TIGR00004">
    <property type="entry name" value="Rid family detoxifying hydrolase"/>
    <property type="match status" value="1"/>
</dbReference>
<dbReference type="PROSITE" id="PS01094">
    <property type="entry name" value="UPF0076"/>
    <property type="match status" value="1"/>
</dbReference>
<dbReference type="CDD" id="cd00448">
    <property type="entry name" value="YjgF_YER057c_UK114_family"/>
    <property type="match status" value="1"/>
</dbReference>
<comment type="caution">
    <text evidence="2">The sequence shown here is derived from an EMBL/GenBank/DDBJ whole genome shotgun (WGS) entry which is preliminary data.</text>
</comment>
<keyword evidence="3" id="KW-1185">Reference proteome</keyword>
<dbReference type="Pfam" id="PF01042">
    <property type="entry name" value="Ribonuc_L-PSP"/>
    <property type="match status" value="1"/>
</dbReference>
<dbReference type="EMBL" id="JXAK01000038">
    <property type="protein sequence ID" value="KIL39404.1"/>
    <property type="molecule type" value="Genomic_DNA"/>
</dbReference>
<gene>
    <name evidence="2" type="ORF">SD70_20330</name>
</gene>
<comment type="similarity">
    <text evidence="1">Belongs to the RutC family.</text>
</comment>
<dbReference type="PANTHER" id="PTHR11803">
    <property type="entry name" value="2-IMINOBUTANOATE/2-IMINOPROPANOATE DEAMINASE RIDA"/>
    <property type="match status" value="1"/>
</dbReference>
<evidence type="ECO:0000313" key="3">
    <source>
        <dbReference type="Proteomes" id="UP000031967"/>
    </source>
</evidence>
<evidence type="ECO:0000256" key="1">
    <source>
        <dbReference type="ARBA" id="ARBA00010552"/>
    </source>
</evidence>